<organism evidence="6 7">
    <name type="scientific">Flavobacterium xueshanense</name>
    <dbReference type="NCBI Taxonomy" id="935223"/>
    <lineage>
        <taxon>Bacteria</taxon>
        <taxon>Pseudomonadati</taxon>
        <taxon>Bacteroidota</taxon>
        <taxon>Flavobacteriia</taxon>
        <taxon>Flavobacteriales</taxon>
        <taxon>Flavobacteriaceae</taxon>
        <taxon>Flavobacterium</taxon>
    </lineage>
</organism>
<keyword evidence="3 5" id="KW-0687">Ribonucleoprotein</keyword>
<dbReference type="InterPro" id="IPR038380">
    <property type="entry name" value="Ribosomal_bS21_sf"/>
</dbReference>
<reference evidence="7" key="1">
    <citation type="submission" date="2016-10" db="EMBL/GenBank/DDBJ databases">
        <authorList>
            <person name="Varghese N."/>
            <person name="Submissions S."/>
        </authorList>
    </citation>
    <scope>NUCLEOTIDE SEQUENCE [LARGE SCALE GENOMIC DNA]</scope>
    <source>
        <strain evidence="7">CGMCC 1.9227</strain>
    </source>
</reference>
<gene>
    <name evidence="5" type="primary">rpsU</name>
    <name evidence="6" type="ORF">SAMN04488131_10130</name>
</gene>
<dbReference type="Proteomes" id="UP000198596">
    <property type="component" value="Unassembled WGS sequence"/>
</dbReference>
<dbReference type="STRING" id="935223.SAMN04488131_10130"/>
<sequence length="97" mass="11416">MFCKHTQNKFAIHDSKFKILFTFAHLKKGGVYIMLIIPIKDGENIDRALKRYKRKFDKTGTVRQLRARTAFIKPSVTNRIKIQKAAYIQNMRDNLES</sequence>
<dbReference type="Gene3D" id="1.20.5.1150">
    <property type="entry name" value="Ribosomal protein S8"/>
    <property type="match status" value="1"/>
</dbReference>
<proteinExistence type="inferred from homology"/>
<dbReference type="EMBL" id="FONQ01000001">
    <property type="protein sequence ID" value="SFE19803.1"/>
    <property type="molecule type" value="Genomic_DNA"/>
</dbReference>
<evidence type="ECO:0000256" key="3">
    <source>
        <dbReference type="ARBA" id="ARBA00023274"/>
    </source>
</evidence>
<dbReference type="Pfam" id="PF01165">
    <property type="entry name" value="Ribosomal_S21"/>
    <property type="match status" value="1"/>
</dbReference>
<evidence type="ECO:0000256" key="1">
    <source>
        <dbReference type="ARBA" id="ARBA00006640"/>
    </source>
</evidence>
<keyword evidence="2 5" id="KW-0689">Ribosomal protein</keyword>
<dbReference type="GO" id="GO:0005840">
    <property type="term" value="C:ribosome"/>
    <property type="evidence" value="ECO:0007669"/>
    <property type="project" value="UniProtKB-KW"/>
</dbReference>
<evidence type="ECO:0000256" key="5">
    <source>
        <dbReference type="HAMAP-Rule" id="MF_00358"/>
    </source>
</evidence>
<accession>A0A1I1YNS0</accession>
<evidence type="ECO:0000256" key="2">
    <source>
        <dbReference type="ARBA" id="ARBA00022980"/>
    </source>
</evidence>
<evidence type="ECO:0000313" key="7">
    <source>
        <dbReference type="Proteomes" id="UP000198596"/>
    </source>
</evidence>
<evidence type="ECO:0000313" key="6">
    <source>
        <dbReference type="EMBL" id="SFE19803.1"/>
    </source>
</evidence>
<comment type="similarity">
    <text evidence="1 5">Belongs to the bacterial ribosomal protein bS21 family.</text>
</comment>
<dbReference type="GO" id="GO:0003735">
    <property type="term" value="F:structural constituent of ribosome"/>
    <property type="evidence" value="ECO:0007669"/>
    <property type="project" value="InterPro"/>
</dbReference>
<keyword evidence="7" id="KW-1185">Reference proteome</keyword>
<protein>
    <recommendedName>
        <fullName evidence="4 5">Small ribosomal subunit protein bS21</fullName>
    </recommendedName>
</protein>
<dbReference type="GO" id="GO:0006412">
    <property type="term" value="P:translation"/>
    <property type="evidence" value="ECO:0007669"/>
    <property type="project" value="UniProtKB-UniRule"/>
</dbReference>
<evidence type="ECO:0000256" key="4">
    <source>
        <dbReference type="ARBA" id="ARBA00035135"/>
    </source>
</evidence>
<dbReference type="GO" id="GO:1990904">
    <property type="term" value="C:ribonucleoprotein complex"/>
    <property type="evidence" value="ECO:0007669"/>
    <property type="project" value="UniProtKB-KW"/>
</dbReference>
<dbReference type="HAMAP" id="MF_00358">
    <property type="entry name" value="Ribosomal_bS21"/>
    <property type="match status" value="1"/>
</dbReference>
<name>A0A1I1YNS0_9FLAO</name>
<dbReference type="AlphaFoldDB" id="A0A1I1YNS0"/>
<dbReference type="NCBIfam" id="TIGR00030">
    <property type="entry name" value="S21p"/>
    <property type="match status" value="1"/>
</dbReference>
<dbReference type="InterPro" id="IPR001911">
    <property type="entry name" value="Ribosomal_bS21"/>
</dbReference>